<evidence type="ECO:0000313" key="2">
    <source>
        <dbReference type="EMBL" id="EFJ01876.1"/>
    </source>
</evidence>
<evidence type="ECO:0000259" key="1">
    <source>
        <dbReference type="PROSITE" id="PS50056"/>
    </source>
</evidence>
<dbReference type="InterPro" id="IPR016130">
    <property type="entry name" value="Tyr_Pase_AS"/>
</dbReference>
<dbReference type="STRING" id="578458.D8PJU6"/>
<protein>
    <recommendedName>
        <fullName evidence="1">Tyrosine specific protein phosphatases domain-containing protein</fullName>
    </recommendedName>
</protein>
<name>D8PJU6_SCHCM</name>
<dbReference type="KEGG" id="scm:SCHCO_02623399"/>
<dbReference type="PANTHER" id="PTHR31126:SF1">
    <property type="entry name" value="TYROSINE SPECIFIC PROTEIN PHOSPHATASES DOMAIN-CONTAINING PROTEIN"/>
    <property type="match status" value="1"/>
</dbReference>
<dbReference type="HOGENOM" id="CLU_057546_1_3_1"/>
<dbReference type="OMA" id="MHYAYED"/>
<dbReference type="InterPro" id="IPR000387">
    <property type="entry name" value="Tyr_Pase_dom"/>
</dbReference>
<dbReference type="Proteomes" id="UP000007431">
    <property type="component" value="Unassembled WGS sequence"/>
</dbReference>
<dbReference type="Pfam" id="PF13350">
    <property type="entry name" value="Y_phosphatase3"/>
    <property type="match status" value="1"/>
</dbReference>
<dbReference type="PROSITE" id="PS50056">
    <property type="entry name" value="TYR_PHOSPHATASE_2"/>
    <property type="match status" value="1"/>
</dbReference>
<dbReference type="InterPro" id="IPR029021">
    <property type="entry name" value="Prot-tyrosine_phosphatase-like"/>
</dbReference>
<dbReference type="GO" id="GO:0004721">
    <property type="term" value="F:phosphoprotein phosphatase activity"/>
    <property type="evidence" value="ECO:0007669"/>
    <property type="project" value="InterPro"/>
</dbReference>
<dbReference type="SUPFAM" id="SSF52799">
    <property type="entry name" value="(Phosphotyrosine protein) phosphatases II"/>
    <property type="match status" value="1"/>
</dbReference>
<accession>D8PJU6</accession>
<sequence>MADALKPLDPQEVAEALSKPPFVQVSGVINIRDLGNLPSAAYPPQRTKPHYMYRSAELSSITDEGKAQLRALGVTTVFDLRSDTEMEKYHSPIPVIEGVEIKRTPVFEKEDYSPEMMAKRFQLYASGKTEAFMELYSQIMDHAGSSFGTIFRHVRDRPSDGFLFHCTAGKDRTGVLAALLLKLAGVDTELIAQDYALTRIGREPAREMIMQRLSQENLFASNKEMALNMLSCRADVIPAFFTMLDQKYGGVEAYLKKYLDLTDDDITVIRRHLLTLPNNL</sequence>
<proteinExistence type="predicted"/>
<dbReference type="AlphaFoldDB" id="D8PJU6"/>
<gene>
    <name evidence="2" type="ORF">SCHCODRAFT_72270</name>
</gene>
<reference evidence="2 3" key="1">
    <citation type="journal article" date="2010" name="Nat. Biotechnol.">
        <title>Genome sequence of the model mushroom Schizophyllum commune.</title>
        <authorList>
            <person name="Ohm R.A."/>
            <person name="de Jong J.F."/>
            <person name="Lugones L.G."/>
            <person name="Aerts A."/>
            <person name="Kothe E."/>
            <person name="Stajich J.E."/>
            <person name="de Vries R.P."/>
            <person name="Record E."/>
            <person name="Levasseur A."/>
            <person name="Baker S.E."/>
            <person name="Bartholomew K.A."/>
            <person name="Coutinho P.M."/>
            <person name="Erdmann S."/>
            <person name="Fowler T.J."/>
            <person name="Gathman A.C."/>
            <person name="Lombard V."/>
            <person name="Henrissat B."/>
            <person name="Knabe N."/>
            <person name="Kuees U."/>
            <person name="Lilly W.W."/>
            <person name="Lindquist E."/>
            <person name="Lucas S."/>
            <person name="Magnuson J.K."/>
            <person name="Piumi F."/>
            <person name="Raudaskoski M."/>
            <person name="Salamov A."/>
            <person name="Schmutz J."/>
            <person name="Schwarze F.W.M.R."/>
            <person name="vanKuyk P.A."/>
            <person name="Horton J.S."/>
            <person name="Grigoriev I.V."/>
            <person name="Woesten H.A.B."/>
        </authorList>
    </citation>
    <scope>NUCLEOTIDE SEQUENCE [LARGE SCALE GENOMIC DNA]</scope>
    <source>
        <strain evidence="3">H4-8 / FGSC 9210</strain>
    </source>
</reference>
<dbReference type="InterPro" id="IPR026893">
    <property type="entry name" value="Tyr/Ser_Pase_IphP-type"/>
</dbReference>
<dbReference type="Gene3D" id="3.90.190.10">
    <property type="entry name" value="Protein tyrosine phosphatase superfamily"/>
    <property type="match status" value="1"/>
</dbReference>
<keyword evidence="3" id="KW-1185">Reference proteome</keyword>
<dbReference type="RefSeq" id="XP_003036778.1">
    <property type="nucleotide sequence ID" value="XM_003036732.1"/>
</dbReference>
<feature type="domain" description="Tyrosine specific protein phosphatases" evidence="1">
    <location>
        <begin position="130"/>
        <end position="210"/>
    </location>
</feature>
<dbReference type="InParanoid" id="D8PJU6"/>
<evidence type="ECO:0000313" key="3">
    <source>
        <dbReference type="Proteomes" id="UP000007431"/>
    </source>
</evidence>
<dbReference type="PANTHER" id="PTHR31126">
    <property type="entry name" value="TYROSINE-PROTEIN PHOSPHATASE"/>
    <property type="match status" value="1"/>
</dbReference>
<dbReference type="PROSITE" id="PS00383">
    <property type="entry name" value="TYR_PHOSPHATASE_1"/>
    <property type="match status" value="1"/>
</dbReference>
<dbReference type="OrthoDB" id="449382at2759"/>
<dbReference type="GeneID" id="9589166"/>
<organism evidence="3">
    <name type="scientific">Schizophyllum commune (strain H4-8 / FGSC 9210)</name>
    <name type="common">Split gill fungus</name>
    <dbReference type="NCBI Taxonomy" id="578458"/>
    <lineage>
        <taxon>Eukaryota</taxon>
        <taxon>Fungi</taxon>
        <taxon>Dikarya</taxon>
        <taxon>Basidiomycota</taxon>
        <taxon>Agaricomycotina</taxon>
        <taxon>Agaricomycetes</taxon>
        <taxon>Agaricomycetidae</taxon>
        <taxon>Agaricales</taxon>
        <taxon>Schizophyllaceae</taxon>
        <taxon>Schizophyllum</taxon>
    </lineage>
</organism>
<dbReference type="EMBL" id="GL377302">
    <property type="protein sequence ID" value="EFJ01876.1"/>
    <property type="molecule type" value="Genomic_DNA"/>
</dbReference>
<dbReference type="eggNOG" id="ENOG502S0PE">
    <property type="taxonomic scope" value="Eukaryota"/>
</dbReference>
<dbReference type="VEuPathDB" id="FungiDB:SCHCODRAFT_02623399"/>